<comment type="caution">
    <text evidence="1">The sequence shown here is derived from an EMBL/GenBank/DDBJ whole genome shotgun (WGS) entry which is preliminary data.</text>
</comment>
<reference evidence="1" key="2">
    <citation type="submission" date="2020-11" db="EMBL/GenBank/DDBJ databases">
        <authorList>
            <person name="McCartney M.A."/>
            <person name="Auch B."/>
            <person name="Kono T."/>
            <person name="Mallez S."/>
            <person name="Becker A."/>
            <person name="Gohl D.M."/>
            <person name="Silverstein K.A.T."/>
            <person name="Koren S."/>
            <person name="Bechman K.B."/>
            <person name="Herman A."/>
            <person name="Abrahante J.E."/>
            <person name="Garbe J."/>
        </authorList>
    </citation>
    <scope>NUCLEOTIDE SEQUENCE</scope>
    <source>
        <strain evidence="1">Duluth1</strain>
        <tissue evidence="1">Whole animal</tissue>
    </source>
</reference>
<dbReference type="Proteomes" id="UP000828390">
    <property type="component" value="Unassembled WGS sequence"/>
</dbReference>
<keyword evidence="2" id="KW-1185">Reference proteome</keyword>
<protein>
    <submittedName>
        <fullName evidence="1">Uncharacterized protein</fullName>
    </submittedName>
</protein>
<reference evidence="1" key="1">
    <citation type="journal article" date="2019" name="bioRxiv">
        <title>The Genome of the Zebra Mussel, Dreissena polymorpha: A Resource for Invasive Species Research.</title>
        <authorList>
            <person name="McCartney M.A."/>
            <person name="Auch B."/>
            <person name="Kono T."/>
            <person name="Mallez S."/>
            <person name="Zhang Y."/>
            <person name="Obille A."/>
            <person name="Becker A."/>
            <person name="Abrahante J.E."/>
            <person name="Garbe J."/>
            <person name="Badalamenti J.P."/>
            <person name="Herman A."/>
            <person name="Mangelson H."/>
            <person name="Liachko I."/>
            <person name="Sullivan S."/>
            <person name="Sone E.D."/>
            <person name="Koren S."/>
            <person name="Silverstein K.A.T."/>
            <person name="Beckman K.B."/>
            <person name="Gohl D.M."/>
        </authorList>
    </citation>
    <scope>NUCLEOTIDE SEQUENCE</scope>
    <source>
        <strain evidence="1">Duluth1</strain>
        <tissue evidence="1">Whole animal</tissue>
    </source>
</reference>
<proteinExistence type="predicted"/>
<accession>A0A9D4E127</accession>
<evidence type="ECO:0000313" key="2">
    <source>
        <dbReference type="Proteomes" id="UP000828390"/>
    </source>
</evidence>
<organism evidence="1 2">
    <name type="scientific">Dreissena polymorpha</name>
    <name type="common">Zebra mussel</name>
    <name type="synonym">Mytilus polymorpha</name>
    <dbReference type="NCBI Taxonomy" id="45954"/>
    <lineage>
        <taxon>Eukaryota</taxon>
        <taxon>Metazoa</taxon>
        <taxon>Spiralia</taxon>
        <taxon>Lophotrochozoa</taxon>
        <taxon>Mollusca</taxon>
        <taxon>Bivalvia</taxon>
        <taxon>Autobranchia</taxon>
        <taxon>Heteroconchia</taxon>
        <taxon>Euheterodonta</taxon>
        <taxon>Imparidentia</taxon>
        <taxon>Neoheterodontei</taxon>
        <taxon>Myida</taxon>
        <taxon>Dreissenoidea</taxon>
        <taxon>Dreissenidae</taxon>
        <taxon>Dreissena</taxon>
    </lineage>
</organism>
<dbReference type="AlphaFoldDB" id="A0A9D4E127"/>
<name>A0A9D4E127_DREPO</name>
<evidence type="ECO:0000313" key="1">
    <source>
        <dbReference type="EMBL" id="KAH3770863.1"/>
    </source>
</evidence>
<sequence>MDHVLLVPPYEMCCLNATYFERKDVITSYANSFILLYCLGLHQFYRAFMDQKFVAKLSMVNGKPRHPQSQGSVEKAISDTKDILVSRMCDNNARDSHVGLKFTQQHINCPIVP</sequence>
<dbReference type="EMBL" id="JAIWYP010000009">
    <property type="protein sequence ID" value="KAH3770863.1"/>
    <property type="molecule type" value="Genomic_DNA"/>
</dbReference>
<gene>
    <name evidence="1" type="ORF">DPMN_172160</name>
</gene>